<dbReference type="FunFam" id="1.10.3720.10:FF:000002">
    <property type="entry name" value="D-methionine ABC transporter permease MetI"/>
    <property type="match status" value="1"/>
</dbReference>
<dbReference type="InterPro" id="IPR000515">
    <property type="entry name" value="MetI-like"/>
</dbReference>
<evidence type="ECO:0000313" key="11">
    <source>
        <dbReference type="Proteomes" id="UP000440978"/>
    </source>
</evidence>
<feature type="domain" description="ABC transmembrane type-1" evidence="9">
    <location>
        <begin position="17"/>
        <end position="211"/>
    </location>
</feature>
<protein>
    <submittedName>
        <fullName evidence="10">Methionine ABC transporter permease MetI</fullName>
    </submittedName>
</protein>
<gene>
    <name evidence="10" type="primary">metI</name>
    <name evidence="10" type="ORF">GMB86_01500</name>
</gene>
<dbReference type="GO" id="GO:0048473">
    <property type="term" value="P:D-methionine transmembrane transport"/>
    <property type="evidence" value="ECO:0007669"/>
    <property type="project" value="TreeGrafter"/>
</dbReference>
<evidence type="ECO:0000259" key="9">
    <source>
        <dbReference type="PROSITE" id="PS50928"/>
    </source>
</evidence>
<organism evidence="10 11">
    <name type="scientific">Terrilactibacillus tamarindi</name>
    <dbReference type="NCBI Taxonomy" id="2599694"/>
    <lineage>
        <taxon>Bacteria</taxon>
        <taxon>Bacillati</taxon>
        <taxon>Bacillota</taxon>
        <taxon>Bacilli</taxon>
        <taxon>Bacillales</taxon>
        <taxon>Bacillaceae</taxon>
        <taxon>Terrilactibacillus</taxon>
    </lineage>
</organism>
<keyword evidence="4" id="KW-1003">Cell membrane</keyword>
<accession>A0A6N8CLC5</accession>
<feature type="transmembrane region" description="Helical" evidence="8">
    <location>
        <begin position="149"/>
        <end position="172"/>
    </location>
</feature>
<evidence type="ECO:0000256" key="6">
    <source>
        <dbReference type="ARBA" id="ARBA00022989"/>
    </source>
</evidence>
<evidence type="ECO:0000256" key="8">
    <source>
        <dbReference type="RuleBase" id="RU363032"/>
    </source>
</evidence>
<evidence type="ECO:0000313" key="10">
    <source>
        <dbReference type="EMBL" id="MTT30689.1"/>
    </source>
</evidence>
<keyword evidence="7 8" id="KW-0472">Membrane</keyword>
<reference evidence="10 11" key="1">
    <citation type="submission" date="2019-11" db="EMBL/GenBank/DDBJ databases">
        <title>Terrilactibacillus tamarindus sp. nov. BCM23-1 isolated from bark of Tamarindus indica.</title>
        <authorList>
            <person name="Kingkaew E."/>
            <person name="Tanasupawat S."/>
        </authorList>
    </citation>
    <scope>NUCLEOTIDE SEQUENCE [LARGE SCALE GENOMIC DNA]</scope>
    <source>
        <strain evidence="10 11">BCM23-1</strain>
    </source>
</reference>
<dbReference type="Gene3D" id="1.10.3720.10">
    <property type="entry name" value="MetI-like"/>
    <property type="match status" value="1"/>
</dbReference>
<evidence type="ECO:0000256" key="4">
    <source>
        <dbReference type="ARBA" id="ARBA00022475"/>
    </source>
</evidence>
<dbReference type="SUPFAM" id="SSF161098">
    <property type="entry name" value="MetI-like"/>
    <property type="match status" value="1"/>
</dbReference>
<evidence type="ECO:0000256" key="7">
    <source>
        <dbReference type="ARBA" id="ARBA00023136"/>
    </source>
</evidence>
<dbReference type="PANTHER" id="PTHR30450">
    <property type="entry name" value="ABC TRANSPORTER PERMEASE"/>
    <property type="match status" value="1"/>
</dbReference>
<dbReference type="Pfam" id="PF00528">
    <property type="entry name" value="BPD_transp_1"/>
    <property type="match status" value="1"/>
</dbReference>
<dbReference type="AlphaFoldDB" id="A0A6N8CLC5"/>
<dbReference type="RefSeq" id="WP_155216119.1">
    <property type="nucleotide sequence ID" value="NZ_WNHB01000002.1"/>
</dbReference>
<feature type="transmembrane region" description="Helical" evidence="8">
    <location>
        <begin position="20"/>
        <end position="43"/>
    </location>
</feature>
<comment type="similarity">
    <text evidence="2">Belongs to the binding-protein-dependent transport system permease family. CysTW subfamily.</text>
</comment>
<keyword evidence="5 8" id="KW-0812">Transmembrane</keyword>
<dbReference type="OrthoDB" id="9793490at2"/>
<dbReference type="CDD" id="cd06261">
    <property type="entry name" value="TM_PBP2"/>
    <property type="match status" value="1"/>
</dbReference>
<feature type="transmembrane region" description="Helical" evidence="8">
    <location>
        <begin position="192"/>
        <end position="214"/>
    </location>
</feature>
<sequence>MTQLFPNVDWNAMWVATGETLYMTLISGVFTFILGLLLGLLLYVTAKGSLYENVFIYRIVSAIVNIFRAIPFIILIILLIPLTVVIIGTMIGASAALPSIIIGAAPFYGRLVEIGLREIDKGVIEAAQAGGASKWQIIWKVLLPEALPALLSGITVTLIALIGNTAMAGVVGAGGLGTLAFNDGFQANQNDITLVATIIILIIVFIIQFIGDIITRQVDKR</sequence>
<keyword evidence="3 8" id="KW-0813">Transport</keyword>
<dbReference type="InterPro" id="IPR035906">
    <property type="entry name" value="MetI-like_sf"/>
</dbReference>
<comment type="subcellular location">
    <subcellularLocation>
        <location evidence="1 8">Cell membrane</location>
        <topology evidence="1 8">Multi-pass membrane protein</topology>
    </subcellularLocation>
</comment>
<keyword evidence="11" id="KW-1185">Reference proteome</keyword>
<evidence type="ECO:0000256" key="2">
    <source>
        <dbReference type="ARBA" id="ARBA00007069"/>
    </source>
</evidence>
<evidence type="ECO:0000256" key="1">
    <source>
        <dbReference type="ARBA" id="ARBA00004651"/>
    </source>
</evidence>
<comment type="caution">
    <text evidence="10">The sequence shown here is derived from an EMBL/GenBank/DDBJ whole genome shotgun (WGS) entry which is preliminary data.</text>
</comment>
<keyword evidence="6 8" id="KW-1133">Transmembrane helix</keyword>
<dbReference type="EMBL" id="WNHB01000002">
    <property type="protein sequence ID" value="MTT30689.1"/>
    <property type="molecule type" value="Genomic_DNA"/>
</dbReference>
<dbReference type="InterPro" id="IPR051322">
    <property type="entry name" value="AA_ABC_Transporter_Permease"/>
</dbReference>
<dbReference type="PROSITE" id="PS50928">
    <property type="entry name" value="ABC_TM1"/>
    <property type="match status" value="1"/>
</dbReference>
<dbReference type="Proteomes" id="UP000440978">
    <property type="component" value="Unassembled WGS sequence"/>
</dbReference>
<feature type="transmembrane region" description="Helical" evidence="8">
    <location>
        <begin position="86"/>
        <end position="108"/>
    </location>
</feature>
<dbReference type="GO" id="GO:0005886">
    <property type="term" value="C:plasma membrane"/>
    <property type="evidence" value="ECO:0007669"/>
    <property type="project" value="UniProtKB-SubCell"/>
</dbReference>
<evidence type="ECO:0000256" key="5">
    <source>
        <dbReference type="ARBA" id="ARBA00022692"/>
    </source>
</evidence>
<evidence type="ECO:0000256" key="3">
    <source>
        <dbReference type="ARBA" id="ARBA00022448"/>
    </source>
</evidence>
<dbReference type="PANTHER" id="PTHR30450:SF1">
    <property type="entry name" value="D-METHIONINE TRANSPORT SYSTEM PERMEASE PROTEIN METI-RELATED"/>
    <property type="match status" value="1"/>
</dbReference>
<proteinExistence type="inferred from homology"/>
<dbReference type="NCBIfam" id="NF008049">
    <property type="entry name" value="PRK10782.1"/>
    <property type="match status" value="1"/>
</dbReference>
<feature type="transmembrane region" description="Helical" evidence="8">
    <location>
        <begin position="55"/>
        <end position="80"/>
    </location>
</feature>
<name>A0A6N8CLC5_9BACI</name>